<keyword evidence="5" id="KW-0677">Repeat</keyword>
<evidence type="ECO:0000256" key="4">
    <source>
        <dbReference type="ARBA" id="ARBA00022729"/>
    </source>
</evidence>
<name>A0A6A4KBB4_APOLU</name>
<dbReference type="FunFam" id="2.60.40.10:FF:000017">
    <property type="entry name" value="Down syndrome cell adhesion molecule b"/>
    <property type="match status" value="1"/>
</dbReference>
<sequence length="614" mass="67687">MWVIQVLLLGVVCCAVLSAPDWTDCPSACSCKWTSGKKSALCRHAGFTTIPDTLDSDMQVLDLSGNTIPYLTKDAFKSVGLLNLQRIFLKGAGVQELHRDAFKELTILIEVDLSDNMIATLHQDTFAGNDRLKVLYLNGNPLTTLKEAQFPHLPYLKSLEMQHCQIASVHRDAFRHLPALESLNLNGNRLKQISESVFLPLPKLKSLSLDGNPWRCDCDLRGFRNWLLASNLYSHPLTCTEPNVLTAQHWQEVNPQEFACPPVVHVAESMLQEEPGVNITLKCRVQGDPEPSVAWLYNSRPIGNSSSTQNQDQVLLVEEDDGDVKSEKWTTLSLINVSESDAGEYTCIAKNNRGSAAVNVTLILPEVVIATTLSKTETWFVWVVWAASTGVIVLLILTVSCIVCRVRGGGERFRRKGKIKNSTSYTDQDKKLLDVSITTTTDRQTESCEALGSQADMELLEHSLQSIPLEVCDQPVHITIESHPAEPSAVSVYQPPPEFSTTLLPPGAFGNIFISVSVSQEEPPRYPDLLDLPHRKSVSVATDPPYFATLPRKARVKEDPVVRVGPQYDNMGPRVTAAGSSTLSLPDSVHNEEDIPPPPPPPNCTPLTVEYVSL</sequence>
<dbReference type="SUPFAM" id="SSF52058">
    <property type="entry name" value="L domain-like"/>
    <property type="match status" value="1"/>
</dbReference>
<dbReference type="FunFam" id="3.80.10.10:FF:000082">
    <property type="entry name" value="Leucine-rich repeat-containing 24"/>
    <property type="match status" value="1"/>
</dbReference>
<dbReference type="InterPro" id="IPR000483">
    <property type="entry name" value="Cys-rich_flank_reg_C"/>
</dbReference>
<evidence type="ECO:0000256" key="10">
    <source>
        <dbReference type="ARBA" id="ARBA00023319"/>
    </source>
</evidence>
<feature type="region of interest" description="Disordered" evidence="11">
    <location>
        <begin position="564"/>
        <end position="605"/>
    </location>
</feature>
<keyword evidence="6" id="KW-0130">Cell adhesion</keyword>
<evidence type="ECO:0000256" key="13">
    <source>
        <dbReference type="SAM" id="SignalP"/>
    </source>
</evidence>
<dbReference type="GO" id="GO:0048812">
    <property type="term" value="P:neuron projection morphogenesis"/>
    <property type="evidence" value="ECO:0007669"/>
    <property type="project" value="UniProtKB-ARBA"/>
</dbReference>
<reference evidence="14" key="1">
    <citation type="journal article" date="2021" name="Mol. Ecol. Resour.">
        <title>Apolygus lucorum genome provides insights into omnivorousness and mesophyll feeding.</title>
        <authorList>
            <person name="Liu Y."/>
            <person name="Liu H."/>
            <person name="Wang H."/>
            <person name="Huang T."/>
            <person name="Liu B."/>
            <person name="Yang B."/>
            <person name="Yin L."/>
            <person name="Li B."/>
            <person name="Zhang Y."/>
            <person name="Zhang S."/>
            <person name="Jiang F."/>
            <person name="Zhang X."/>
            <person name="Ren Y."/>
            <person name="Wang B."/>
            <person name="Wang S."/>
            <person name="Lu Y."/>
            <person name="Wu K."/>
            <person name="Fan W."/>
            <person name="Wang G."/>
        </authorList>
    </citation>
    <scope>NUCLEOTIDE SEQUENCE</scope>
    <source>
        <strain evidence="14">12Hb</strain>
    </source>
</reference>
<dbReference type="Proteomes" id="UP000466442">
    <property type="component" value="Linkage Group LG1"/>
</dbReference>
<protein>
    <submittedName>
        <fullName evidence="14">Uncharacterized protein</fullName>
    </submittedName>
</protein>
<dbReference type="InterPro" id="IPR036179">
    <property type="entry name" value="Ig-like_dom_sf"/>
</dbReference>
<dbReference type="InterPro" id="IPR032675">
    <property type="entry name" value="LRR_dom_sf"/>
</dbReference>
<evidence type="ECO:0000256" key="1">
    <source>
        <dbReference type="ARBA" id="ARBA00004167"/>
    </source>
</evidence>
<dbReference type="FunFam" id="3.80.10.10:FF:000732">
    <property type="entry name" value="GD11101"/>
    <property type="match status" value="1"/>
</dbReference>
<dbReference type="AlphaFoldDB" id="A0A6A4KBB4"/>
<dbReference type="SMART" id="SM00082">
    <property type="entry name" value="LRRCT"/>
    <property type="match status" value="1"/>
</dbReference>
<accession>A0A6A4KBB4</accession>
<feature type="chain" id="PRO_5043590729" evidence="13">
    <location>
        <begin position="19"/>
        <end position="614"/>
    </location>
</feature>
<feature type="transmembrane region" description="Helical" evidence="12">
    <location>
        <begin position="379"/>
        <end position="406"/>
    </location>
</feature>
<proteinExistence type="predicted"/>
<evidence type="ECO:0000313" key="15">
    <source>
        <dbReference type="Proteomes" id="UP000466442"/>
    </source>
</evidence>
<dbReference type="InterPro" id="IPR003598">
    <property type="entry name" value="Ig_sub2"/>
</dbReference>
<dbReference type="PROSITE" id="PS51450">
    <property type="entry name" value="LRR"/>
    <property type="match status" value="1"/>
</dbReference>
<keyword evidence="3 12" id="KW-0812">Transmembrane</keyword>
<comment type="caution">
    <text evidence="14">The sequence shown here is derived from an EMBL/GenBank/DDBJ whole genome shotgun (WGS) entry which is preliminary data.</text>
</comment>
<evidence type="ECO:0000256" key="9">
    <source>
        <dbReference type="ARBA" id="ARBA00023157"/>
    </source>
</evidence>
<dbReference type="InterPro" id="IPR007110">
    <property type="entry name" value="Ig-like_dom"/>
</dbReference>
<keyword evidence="10" id="KW-0393">Immunoglobulin domain</keyword>
<dbReference type="Gene3D" id="3.80.10.10">
    <property type="entry name" value="Ribonuclease Inhibitor"/>
    <property type="match status" value="2"/>
</dbReference>
<dbReference type="GO" id="GO:0071944">
    <property type="term" value="C:cell periphery"/>
    <property type="evidence" value="ECO:0007669"/>
    <property type="project" value="UniProtKB-ARBA"/>
</dbReference>
<evidence type="ECO:0000256" key="6">
    <source>
        <dbReference type="ARBA" id="ARBA00022889"/>
    </source>
</evidence>
<keyword evidence="7 12" id="KW-1133">Transmembrane helix</keyword>
<gene>
    <name evidence="14" type="ORF">GE061_000436</name>
</gene>
<dbReference type="SMART" id="SM00369">
    <property type="entry name" value="LRR_TYP"/>
    <property type="match status" value="6"/>
</dbReference>
<dbReference type="PANTHER" id="PTHR24366">
    <property type="entry name" value="IG(IMMUNOGLOBULIN) AND LRR(LEUCINE RICH REPEAT) DOMAINS"/>
    <property type="match status" value="1"/>
</dbReference>
<dbReference type="InterPro" id="IPR003591">
    <property type="entry name" value="Leu-rich_rpt_typical-subtyp"/>
</dbReference>
<keyword evidence="8 12" id="KW-0472">Membrane</keyword>
<dbReference type="OrthoDB" id="1099686at2759"/>
<organism evidence="14 15">
    <name type="scientific">Apolygus lucorum</name>
    <name type="common">Small green plant bug</name>
    <name type="synonym">Lygocoris lucorum</name>
    <dbReference type="NCBI Taxonomy" id="248454"/>
    <lineage>
        <taxon>Eukaryota</taxon>
        <taxon>Metazoa</taxon>
        <taxon>Ecdysozoa</taxon>
        <taxon>Arthropoda</taxon>
        <taxon>Hexapoda</taxon>
        <taxon>Insecta</taxon>
        <taxon>Pterygota</taxon>
        <taxon>Neoptera</taxon>
        <taxon>Paraneoptera</taxon>
        <taxon>Hemiptera</taxon>
        <taxon>Heteroptera</taxon>
        <taxon>Panheteroptera</taxon>
        <taxon>Cimicomorpha</taxon>
        <taxon>Miridae</taxon>
        <taxon>Mirini</taxon>
        <taxon>Apolygus</taxon>
    </lineage>
</organism>
<dbReference type="SUPFAM" id="SSF48726">
    <property type="entry name" value="Immunoglobulin"/>
    <property type="match status" value="1"/>
</dbReference>
<evidence type="ECO:0000313" key="14">
    <source>
        <dbReference type="EMBL" id="KAF6216098.1"/>
    </source>
</evidence>
<dbReference type="EMBL" id="WIXP02000001">
    <property type="protein sequence ID" value="KAF6216098.1"/>
    <property type="molecule type" value="Genomic_DNA"/>
</dbReference>
<keyword evidence="9" id="KW-1015">Disulfide bond</keyword>
<keyword evidence="15" id="KW-1185">Reference proteome</keyword>
<dbReference type="PROSITE" id="PS50835">
    <property type="entry name" value="IG_LIKE"/>
    <property type="match status" value="1"/>
</dbReference>
<evidence type="ECO:0000256" key="3">
    <source>
        <dbReference type="ARBA" id="ARBA00022692"/>
    </source>
</evidence>
<dbReference type="Pfam" id="PF13927">
    <property type="entry name" value="Ig_3"/>
    <property type="match status" value="1"/>
</dbReference>
<dbReference type="Gene3D" id="2.60.40.10">
    <property type="entry name" value="Immunoglobulins"/>
    <property type="match status" value="1"/>
</dbReference>
<comment type="subcellular location">
    <subcellularLocation>
        <location evidence="1">Membrane</location>
        <topology evidence="1">Single-pass membrane protein</topology>
    </subcellularLocation>
</comment>
<evidence type="ECO:0000256" key="7">
    <source>
        <dbReference type="ARBA" id="ARBA00022989"/>
    </source>
</evidence>
<dbReference type="InterPro" id="IPR003599">
    <property type="entry name" value="Ig_sub"/>
</dbReference>
<dbReference type="InterPro" id="IPR013783">
    <property type="entry name" value="Ig-like_fold"/>
</dbReference>
<dbReference type="GO" id="GO:0016020">
    <property type="term" value="C:membrane"/>
    <property type="evidence" value="ECO:0007669"/>
    <property type="project" value="UniProtKB-SubCell"/>
</dbReference>
<keyword evidence="4 13" id="KW-0732">Signal</keyword>
<feature type="signal peptide" evidence="13">
    <location>
        <begin position="1"/>
        <end position="18"/>
    </location>
</feature>
<evidence type="ECO:0000256" key="11">
    <source>
        <dbReference type="SAM" id="MobiDB-lite"/>
    </source>
</evidence>
<dbReference type="InterPro" id="IPR001611">
    <property type="entry name" value="Leu-rich_rpt"/>
</dbReference>
<evidence type="ECO:0000256" key="5">
    <source>
        <dbReference type="ARBA" id="ARBA00022737"/>
    </source>
</evidence>
<dbReference type="SMART" id="SM00409">
    <property type="entry name" value="IG"/>
    <property type="match status" value="1"/>
</dbReference>
<keyword evidence="2" id="KW-0433">Leucine-rich repeat</keyword>
<dbReference type="PANTHER" id="PTHR24366:SF87">
    <property type="entry name" value="KEKKON 6, ISOFORM B"/>
    <property type="match status" value="1"/>
</dbReference>
<evidence type="ECO:0000256" key="12">
    <source>
        <dbReference type="SAM" id="Phobius"/>
    </source>
</evidence>
<evidence type="ECO:0000256" key="2">
    <source>
        <dbReference type="ARBA" id="ARBA00022614"/>
    </source>
</evidence>
<evidence type="ECO:0000256" key="8">
    <source>
        <dbReference type="ARBA" id="ARBA00023136"/>
    </source>
</evidence>
<dbReference type="GO" id="GO:0007155">
    <property type="term" value="P:cell adhesion"/>
    <property type="evidence" value="ECO:0007669"/>
    <property type="project" value="UniProtKB-KW"/>
</dbReference>
<dbReference type="SMART" id="SM00408">
    <property type="entry name" value="IGc2"/>
    <property type="match status" value="1"/>
</dbReference>
<dbReference type="Pfam" id="PF13855">
    <property type="entry name" value="LRR_8"/>
    <property type="match status" value="2"/>
</dbReference>